<proteinExistence type="predicted"/>
<keyword evidence="2" id="KW-0472">Membrane</keyword>
<keyword evidence="2" id="KW-1133">Transmembrane helix</keyword>
<dbReference type="RefSeq" id="WP_072697979.1">
    <property type="nucleotide sequence ID" value="NZ_FRDI01000017.1"/>
</dbReference>
<sequence>MSKDEILNQATEDASGVKSKQAIAPKKNSKFKRNTLIILVIICVFMAYNTLRPKPPMIYDLALVSQHYVWGERFTFDDFDGKGNRWGFGFGATSTGFGPPPSWGGGANLGLQPIPTQLYARWFDFPKQRFYEGNFDMPELPAKAAQVYKEISDRNPKLTYRNTLIIAVGAEGEVQLWLKAIADGTPNFKDPDWYNKKAPEPQLLFSGQADYGKGDPTEYTKRTAQARKAGEIPQETVPSEPIIKK</sequence>
<dbReference type="EMBL" id="FRDI01000017">
    <property type="protein sequence ID" value="SHN72404.1"/>
    <property type="molecule type" value="Genomic_DNA"/>
</dbReference>
<dbReference type="OrthoDB" id="6819935at2"/>
<accession>A0A1M7TNS9</accession>
<dbReference type="STRING" id="1121455.SAMN02745728_02312"/>
<keyword evidence="2" id="KW-0812">Transmembrane</keyword>
<reference evidence="3 4" key="1">
    <citation type="submission" date="2016-12" db="EMBL/GenBank/DDBJ databases">
        <authorList>
            <person name="Song W.-J."/>
            <person name="Kurnit D.M."/>
        </authorList>
    </citation>
    <scope>NUCLEOTIDE SEQUENCE [LARGE SCALE GENOMIC DNA]</scope>
    <source>
        <strain evidence="3 4">DSM 11393</strain>
    </source>
</reference>
<name>A0A1M7TNS9_9BACT</name>
<dbReference type="Pfam" id="PF11153">
    <property type="entry name" value="DUF2931"/>
    <property type="match status" value="1"/>
</dbReference>
<organism evidence="3 4">
    <name type="scientific">Desulfovibrio litoralis DSM 11393</name>
    <dbReference type="NCBI Taxonomy" id="1121455"/>
    <lineage>
        <taxon>Bacteria</taxon>
        <taxon>Pseudomonadati</taxon>
        <taxon>Thermodesulfobacteriota</taxon>
        <taxon>Desulfovibrionia</taxon>
        <taxon>Desulfovibrionales</taxon>
        <taxon>Desulfovibrionaceae</taxon>
        <taxon>Desulfovibrio</taxon>
    </lineage>
</organism>
<feature type="compositionally biased region" description="Basic and acidic residues" evidence="1">
    <location>
        <begin position="212"/>
        <end position="221"/>
    </location>
</feature>
<keyword evidence="4" id="KW-1185">Reference proteome</keyword>
<feature type="transmembrane region" description="Helical" evidence="2">
    <location>
        <begin position="35"/>
        <end position="51"/>
    </location>
</feature>
<dbReference type="InterPro" id="IPR021326">
    <property type="entry name" value="DUF2931"/>
</dbReference>
<evidence type="ECO:0000256" key="2">
    <source>
        <dbReference type="SAM" id="Phobius"/>
    </source>
</evidence>
<evidence type="ECO:0000313" key="3">
    <source>
        <dbReference type="EMBL" id="SHN72404.1"/>
    </source>
</evidence>
<evidence type="ECO:0000256" key="1">
    <source>
        <dbReference type="SAM" id="MobiDB-lite"/>
    </source>
</evidence>
<dbReference type="AlphaFoldDB" id="A0A1M7TNS9"/>
<feature type="region of interest" description="Disordered" evidence="1">
    <location>
        <begin position="204"/>
        <end position="245"/>
    </location>
</feature>
<evidence type="ECO:0000313" key="4">
    <source>
        <dbReference type="Proteomes" id="UP000186469"/>
    </source>
</evidence>
<protein>
    <recommendedName>
        <fullName evidence="5">DUF2931 family protein</fullName>
    </recommendedName>
</protein>
<dbReference type="Proteomes" id="UP000186469">
    <property type="component" value="Unassembled WGS sequence"/>
</dbReference>
<gene>
    <name evidence="3" type="ORF">SAMN02745728_02312</name>
</gene>
<evidence type="ECO:0008006" key="5">
    <source>
        <dbReference type="Google" id="ProtNLM"/>
    </source>
</evidence>